<feature type="repeat" description="TPR" evidence="4">
    <location>
        <begin position="126"/>
        <end position="159"/>
    </location>
</feature>
<accession>A0AAD9L400</accession>
<feature type="region of interest" description="Disordered" evidence="5">
    <location>
        <begin position="1"/>
        <end position="68"/>
    </location>
</feature>
<evidence type="ECO:0000313" key="8">
    <source>
        <dbReference type="Proteomes" id="UP001209878"/>
    </source>
</evidence>
<dbReference type="EMBL" id="JAODUO010000353">
    <property type="protein sequence ID" value="KAK2182466.1"/>
    <property type="molecule type" value="Genomic_DNA"/>
</dbReference>
<dbReference type="InterPro" id="IPR011990">
    <property type="entry name" value="TPR-like_helical_dom_sf"/>
</dbReference>
<dbReference type="SMART" id="SM00028">
    <property type="entry name" value="TPR"/>
    <property type="match status" value="2"/>
</dbReference>
<feature type="compositionally biased region" description="Polar residues" evidence="5">
    <location>
        <begin position="46"/>
        <end position="58"/>
    </location>
</feature>
<keyword evidence="3" id="KW-0694">RNA-binding</keyword>
<feature type="domain" description="RRM" evidence="6">
    <location>
        <begin position="327"/>
        <end position="399"/>
    </location>
</feature>
<dbReference type="Pfam" id="PF07719">
    <property type="entry name" value="TPR_2"/>
    <property type="match status" value="1"/>
</dbReference>
<evidence type="ECO:0000259" key="6">
    <source>
        <dbReference type="PROSITE" id="PS50102"/>
    </source>
</evidence>
<name>A0AAD9L400_RIDPI</name>
<dbReference type="SUPFAM" id="SSF48452">
    <property type="entry name" value="TPR-like"/>
    <property type="match status" value="1"/>
</dbReference>
<keyword evidence="8" id="KW-1185">Reference proteome</keyword>
<evidence type="ECO:0000256" key="1">
    <source>
        <dbReference type="ARBA" id="ARBA00022737"/>
    </source>
</evidence>
<dbReference type="GO" id="GO:0003723">
    <property type="term" value="F:RNA binding"/>
    <property type="evidence" value="ECO:0007669"/>
    <property type="project" value="UniProtKB-UniRule"/>
</dbReference>
<dbReference type="InterPro" id="IPR013105">
    <property type="entry name" value="TPR_2"/>
</dbReference>
<dbReference type="SUPFAM" id="SSF46934">
    <property type="entry name" value="UBA-like"/>
    <property type="match status" value="1"/>
</dbReference>
<dbReference type="InterPro" id="IPR019734">
    <property type="entry name" value="TPR_rpt"/>
</dbReference>
<evidence type="ECO:0000256" key="2">
    <source>
        <dbReference type="ARBA" id="ARBA00022803"/>
    </source>
</evidence>
<dbReference type="PANTHER" id="PTHR47678:SF4">
    <property type="entry name" value="SHOCK PROTEIN 70 (HSP70)-INTERACTING PROTEIN, PUTATIVE-RELATED"/>
    <property type="match status" value="1"/>
</dbReference>
<dbReference type="SMART" id="SM00360">
    <property type="entry name" value="RRM"/>
    <property type="match status" value="2"/>
</dbReference>
<dbReference type="InterPro" id="IPR035979">
    <property type="entry name" value="RBD_domain_sf"/>
</dbReference>
<reference evidence="7" key="1">
    <citation type="journal article" date="2023" name="Mol. Biol. Evol.">
        <title>Third-Generation Sequencing Reveals the Adaptive Role of the Epigenome in Three Deep-Sea Polychaetes.</title>
        <authorList>
            <person name="Perez M."/>
            <person name="Aroh O."/>
            <person name="Sun Y."/>
            <person name="Lan Y."/>
            <person name="Juniper S.K."/>
            <person name="Young C.R."/>
            <person name="Angers B."/>
            <person name="Qian P.Y."/>
        </authorList>
    </citation>
    <scope>NUCLEOTIDE SEQUENCE</scope>
    <source>
        <strain evidence="7">R07B-5</strain>
    </source>
</reference>
<dbReference type="PANTHER" id="PTHR47678">
    <property type="entry name" value="TETRATRICOPEPTIDE REPEAT PROTEIN 31"/>
    <property type="match status" value="1"/>
</dbReference>
<feature type="region of interest" description="Disordered" evidence="5">
    <location>
        <begin position="218"/>
        <end position="321"/>
    </location>
</feature>
<organism evidence="7 8">
    <name type="scientific">Ridgeia piscesae</name>
    <name type="common">Tubeworm</name>
    <dbReference type="NCBI Taxonomy" id="27915"/>
    <lineage>
        <taxon>Eukaryota</taxon>
        <taxon>Metazoa</taxon>
        <taxon>Spiralia</taxon>
        <taxon>Lophotrochozoa</taxon>
        <taxon>Annelida</taxon>
        <taxon>Polychaeta</taxon>
        <taxon>Sedentaria</taxon>
        <taxon>Canalipalpata</taxon>
        <taxon>Sabellida</taxon>
        <taxon>Siboglinidae</taxon>
        <taxon>Ridgeia</taxon>
    </lineage>
</organism>
<feature type="compositionally biased region" description="Low complexity" evidence="5">
    <location>
        <begin position="270"/>
        <end position="288"/>
    </location>
</feature>
<proteinExistence type="predicted"/>
<keyword evidence="2 4" id="KW-0802">TPR repeat</keyword>
<evidence type="ECO:0000256" key="5">
    <source>
        <dbReference type="SAM" id="MobiDB-lite"/>
    </source>
</evidence>
<feature type="domain" description="RRM" evidence="6">
    <location>
        <begin position="426"/>
        <end position="498"/>
    </location>
</feature>
<dbReference type="CDD" id="cd00590">
    <property type="entry name" value="RRM_SF"/>
    <property type="match status" value="2"/>
</dbReference>
<dbReference type="InterPro" id="IPR012677">
    <property type="entry name" value="Nucleotide-bd_a/b_plait_sf"/>
</dbReference>
<dbReference type="PROSITE" id="PS50102">
    <property type="entry name" value="RRM"/>
    <property type="match status" value="2"/>
</dbReference>
<keyword evidence="1" id="KW-0677">Repeat</keyword>
<sequence>MAVVMHRGGQHRADSPDMEAEEFDTSAAFYNAAVSKKKRGTGRQAEPQSPARQKTADTGDTEDTMEELDPAVLRSRQHAIRGNEMANSGYYDLAIDLFSKAIKLDPAEFSAFKDGERAIALAPQWPTGYYRKGSALAGLKRFADAEKAFMQVLKLDPNCEDAIQELVRVRTHQLKEMGFSWQHSEQAILQHNNVQQAVDSMLSGMVGDAWMEDVYVSDEEDDTVQVAPPLPQPVGTPRSGGAPRPTPQPVGTVPAPVGTPRTVPAPQPVGTPRTPGVPVVGSPVQTPSWPRQTTALYSKGPAPAPQPQKQTRPTDIKMDPTNPEGLLSVWVGQVMPEVTKKKLVQMFSKYGDVTSVYRVPHRCCAFVNFATKEGAGKAMAALQDSECAGKKLVIRFPDNPTDGQTQTWKTTGGGIKSSAPNPNGVSSLWVGNVKPEVSQDKLHTMFAKYGEVASVRCLPDKFCAFINFKSKQSAEKAMAALQGVECAGKYLLIRFPDNPWS</sequence>
<dbReference type="Pfam" id="PF00076">
    <property type="entry name" value="RRM_1"/>
    <property type="match status" value="2"/>
</dbReference>
<gene>
    <name evidence="7" type="ORF">NP493_353g06016</name>
</gene>
<comment type="caution">
    <text evidence="7">The sequence shown here is derived from an EMBL/GenBank/DDBJ whole genome shotgun (WGS) entry which is preliminary data.</text>
</comment>
<dbReference type="Gene3D" id="1.10.8.10">
    <property type="entry name" value="DNA helicase RuvA subunit, C-terminal domain"/>
    <property type="match status" value="1"/>
</dbReference>
<feature type="compositionally biased region" description="Acidic residues" evidence="5">
    <location>
        <begin position="59"/>
        <end position="68"/>
    </location>
</feature>
<dbReference type="PROSITE" id="PS50005">
    <property type="entry name" value="TPR"/>
    <property type="match status" value="2"/>
</dbReference>
<dbReference type="Gene3D" id="1.25.40.10">
    <property type="entry name" value="Tetratricopeptide repeat domain"/>
    <property type="match status" value="1"/>
</dbReference>
<dbReference type="Proteomes" id="UP001209878">
    <property type="component" value="Unassembled WGS sequence"/>
</dbReference>
<protein>
    <recommendedName>
        <fullName evidence="6">RRM domain-containing protein</fullName>
    </recommendedName>
</protein>
<dbReference type="Gene3D" id="3.30.70.330">
    <property type="match status" value="2"/>
</dbReference>
<feature type="compositionally biased region" description="Low complexity" evidence="5">
    <location>
        <begin position="249"/>
        <end position="262"/>
    </location>
</feature>
<dbReference type="InterPro" id="IPR009060">
    <property type="entry name" value="UBA-like_sf"/>
</dbReference>
<evidence type="ECO:0000256" key="4">
    <source>
        <dbReference type="PROSITE-ProRule" id="PRU00339"/>
    </source>
</evidence>
<dbReference type="InterPro" id="IPR000504">
    <property type="entry name" value="RRM_dom"/>
</dbReference>
<feature type="repeat" description="TPR" evidence="4">
    <location>
        <begin position="75"/>
        <end position="108"/>
    </location>
</feature>
<evidence type="ECO:0000256" key="3">
    <source>
        <dbReference type="PROSITE-ProRule" id="PRU00176"/>
    </source>
</evidence>
<dbReference type="SUPFAM" id="SSF54928">
    <property type="entry name" value="RNA-binding domain, RBD"/>
    <property type="match status" value="2"/>
</dbReference>
<dbReference type="AlphaFoldDB" id="A0AAD9L400"/>
<evidence type="ECO:0000313" key="7">
    <source>
        <dbReference type="EMBL" id="KAK2182466.1"/>
    </source>
</evidence>